<dbReference type="AlphaFoldDB" id="A0A0F8ZZJ7"/>
<keyword evidence="1" id="KW-1133">Transmembrane helix</keyword>
<comment type="caution">
    <text evidence="2">The sequence shown here is derived from an EMBL/GenBank/DDBJ whole genome shotgun (WGS) entry which is preliminary data.</text>
</comment>
<protein>
    <submittedName>
        <fullName evidence="2">Uncharacterized protein</fullName>
    </submittedName>
</protein>
<organism evidence="2">
    <name type="scientific">marine sediment metagenome</name>
    <dbReference type="NCBI Taxonomy" id="412755"/>
    <lineage>
        <taxon>unclassified sequences</taxon>
        <taxon>metagenomes</taxon>
        <taxon>ecological metagenomes</taxon>
    </lineage>
</organism>
<proteinExistence type="predicted"/>
<feature type="transmembrane region" description="Helical" evidence="1">
    <location>
        <begin position="31"/>
        <end position="52"/>
    </location>
</feature>
<evidence type="ECO:0000256" key="1">
    <source>
        <dbReference type="SAM" id="Phobius"/>
    </source>
</evidence>
<keyword evidence="1" id="KW-0812">Transmembrane</keyword>
<feature type="transmembrane region" description="Helical" evidence="1">
    <location>
        <begin position="7"/>
        <end position="25"/>
    </location>
</feature>
<name>A0A0F8ZZJ7_9ZZZZ</name>
<keyword evidence="1" id="KW-0472">Membrane</keyword>
<gene>
    <name evidence="2" type="ORF">LCGC14_2633980</name>
</gene>
<accession>A0A0F8ZZJ7</accession>
<dbReference type="EMBL" id="LAZR01045253">
    <property type="protein sequence ID" value="KKK99318.1"/>
    <property type="molecule type" value="Genomic_DNA"/>
</dbReference>
<reference evidence="2" key="1">
    <citation type="journal article" date="2015" name="Nature">
        <title>Complex archaea that bridge the gap between prokaryotes and eukaryotes.</title>
        <authorList>
            <person name="Spang A."/>
            <person name="Saw J.H."/>
            <person name="Jorgensen S.L."/>
            <person name="Zaremba-Niedzwiedzka K."/>
            <person name="Martijn J."/>
            <person name="Lind A.E."/>
            <person name="van Eijk R."/>
            <person name="Schleper C."/>
            <person name="Guy L."/>
            <person name="Ettema T.J."/>
        </authorList>
    </citation>
    <scope>NUCLEOTIDE SEQUENCE</scope>
</reference>
<sequence>MKTIYGIITFPLVFPLTGVLIARWFFGTGWIVSIIIWLVMFWIILGTGAFLFRNEIRE</sequence>
<evidence type="ECO:0000313" key="2">
    <source>
        <dbReference type="EMBL" id="KKK99318.1"/>
    </source>
</evidence>